<protein>
    <submittedName>
        <fullName evidence="1">DUF29 domain-containing protein</fullName>
    </submittedName>
</protein>
<accession>A0A977PZD1</accession>
<dbReference type="PANTHER" id="PTHR34235">
    <property type="entry name" value="SLR1203 PROTEIN-RELATED"/>
    <property type="match status" value="1"/>
</dbReference>
<dbReference type="Proteomes" id="UP001065613">
    <property type="component" value="Chromosome"/>
</dbReference>
<name>A0A977PZD1_9CYAN</name>
<dbReference type="AlphaFoldDB" id="A0A977PZD1"/>
<dbReference type="InterPro" id="IPR002636">
    <property type="entry name" value="DUF29"/>
</dbReference>
<gene>
    <name evidence="1" type="ORF">KA717_12190</name>
</gene>
<evidence type="ECO:0000313" key="1">
    <source>
        <dbReference type="EMBL" id="UXE63325.1"/>
    </source>
</evidence>
<organism evidence="1">
    <name type="scientific">Woronichinia naegeliana WA131</name>
    <dbReference type="NCBI Taxonomy" id="2824559"/>
    <lineage>
        <taxon>Bacteria</taxon>
        <taxon>Bacillati</taxon>
        <taxon>Cyanobacteriota</taxon>
        <taxon>Cyanophyceae</taxon>
        <taxon>Synechococcales</taxon>
        <taxon>Coelosphaeriaceae</taxon>
        <taxon>Woronichinia</taxon>
    </lineage>
</organism>
<dbReference type="Gene3D" id="1.20.1220.20">
    <property type="entry name" value="Uncharcterised protein PF01724"/>
    <property type="match status" value="1"/>
</dbReference>
<dbReference type="KEGG" id="wna:KA717_12190"/>
<reference evidence="1" key="1">
    <citation type="submission" date="2021-04" db="EMBL/GenBank/DDBJ databases">
        <title>Genome sequence of Woronichinia naegeliana from Washington state freshwater lake bloom.</title>
        <authorList>
            <person name="Dreher T.W."/>
        </authorList>
    </citation>
    <scope>NUCLEOTIDE SEQUENCE</scope>
    <source>
        <strain evidence="1">WA131</strain>
    </source>
</reference>
<dbReference type="EMBL" id="CP073041">
    <property type="protein sequence ID" value="UXE63325.1"/>
    <property type="molecule type" value="Genomic_DNA"/>
</dbReference>
<dbReference type="Pfam" id="PF01724">
    <property type="entry name" value="DUF29"/>
    <property type="match status" value="1"/>
</dbReference>
<dbReference type="PANTHER" id="PTHR34235:SF3">
    <property type="entry name" value="SLR1203 PROTEIN"/>
    <property type="match status" value="1"/>
</dbReference>
<sequence>MITQTEDKTLYNKDFYLWIQETTNLLKTRQLDQLDYENLIDEVESLGFMEKANLRDNLRTLLRSLLKWKYLPPQDNNDWSSTALQACFELRDILEVSPSLNSYFDEVLEETYQIARKLASIETESDIFPVMIPFKKEEILNDDYYFSEEN</sequence>
<proteinExistence type="predicted"/>